<dbReference type="AlphaFoldDB" id="A0AAD6Z074"/>
<sequence length="79" mass="8743">MQLGSTWGRYCPLFLLFLPIDAASTSPFPIKVGPHRPHPLAVLLLAVILLHPGPLLFISTLLSLSLDPHFPSSKLWLVY</sequence>
<proteinExistence type="predicted"/>
<keyword evidence="1" id="KW-0812">Transmembrane</keyword>
<comment type="caution">
    <text evidence="3">The sequence shown here is derived from an EMBL/GenBank/DDBJ whole genome shotgun (WGS) entry which is preliminary data.</text>
</comment>
<evidence type="ECO:0000313" key="3">
    <source>
        <dbReference type="EMBL" id="KAJ7302735.1"/>
    </source>
</evidence>
<organism evidence="3 4">
    <name type="scientific">Mycena albidolilacea</name>
    <dbReference type="NCBI Taxonomy" id="1033008"/>
    <lineage>
        <taxon>Eukaryota</taxon>
        <taxon>Fungi</taxon>
        <taxon>Dikarya</taxon>
        <taxon>Basidiomycota</taxon>
        <taxon>Agaricomycotina</taxon>
        <taxon>Agaricomycetes</taxon>
        <taxon>Agaricomycetidae</taxon>
        <taxon>Agaricales</taxon>
        <taxon>Marasmiineae</taxon>
        <taxon>Mycenaceae</taxon>
        <taxon>Mycena</taxon>
    </lineage>
</organism>
<dbReference type="Proteomes" id="UP001218218">
    <property type="component" value="Unassembled WGS sequence"/>
</dbReference>
<gene>
    <name evidence="3" type="ORF">DFH08DRAFT_71190</name>
</gene>
<evidence type="ECO:0008006" key="5">
    <source>
        <dbReference type="Google" id="ProtNLM"/>
    </source>
</evidence>
<feature type="chain" id="PRO_5042076962" description="Secreted peptide" evidence="2">
    <location>
        <begin position="23"/>
        <end position="79"/>
    </location>
</feature>
<keyword evidence="2" id="KW-0732">Signal</keyword>
<accession>A0AAD6Z074</accession>
<feature type="transmembrane region" description="Helical" evidence="1">
    <location>
        <begin position="38"/>
        <end position="64"/>
    </location>
</feature>
<evidence type="ECO:0000313" key="4">
    <source>
        <dbReference type="Proteomes" id="UP001218218"/>
    </source>
</evidence>
<name>A0AAD6Z074_9AGAR</name>
<keyword evidence="1" id="KW-1133">Transmembrane helix</keyword>
<protein>
    <recommendedName>
        <fullName evidence="5">Secreted peptide</fullName>
    </recommendedName>
</protein>
<evidence type="ECO:0000256" key="2">
    <source>
        <dbReference type="SAM" id="SignalP"/>
    </source>
</evidence>
<reference evidence="3" key="1">
    <citation type="submission" date="2023-03" db="EMBL/GenBank/DDBJ databases">
        <title>Massive genome expansion in bonnet fungi (Mycena s.s.) driven by repeated elements and novel gene families across ecological guilds.</title>
        <authorList>
            <consortium name="Lawrence Berkeley National Laboratory"/>
            <person name="Harder C.B."/>
            <person name="Miyauchi S."/>
            <person name="Viragh M."/>
            <person name="Kuo A."/>
            <person name="Thoen E."/>
            <person name="Andreopoulos B."/>
            <person name="Lu D."/>
            <person name="Skrede I."/>
            <person name="Drula E."/>
            <person name="Henrissat B."/>
            <person name="Morin E."/>
            <person name="Kohler A."/>
            <person name="Barry K."/>
            <person name="LaButti K."/>
            <person name="Morin E."/>
            <person name="Salamov A."/>
            <person name="Lipzen A."/>
            <person name="Mereny Z."/>
            <person name="Hegedus B."/>
            <person name="Baldrian P."/>
            <person name="Stursova M."/>
            <person name="Weitz H."/>
            <person name="Taylor A."/>
            <person name="Grigoriev I.V."/>
            <person name="Nagy L.G."/>
            <person name="Martin F."/>
            <person name="Kauserud H."/>
        </authorList>
    </citation>
    <scope>NUCLEOTIDE SEQUENCE</scope>
    <source>
        <strain evidence="3">CBHHK002</strain>
    </source>
</reference>
<dbReference type="EMBL" id="JARIHO010000112">
    <property type="protein sequence ID" value="KAJ7302735.1"/>
    <property type="molecule type" value="Genomic_DNA"/>
</dbReference>
<keyword evidence="4" id="KW-1185">Reference proteome</keyword>
<feature type="signal peptide" evidence="2">
    <location>
        <begin position="1"/>
        <end position="22"/>
    </location>
</feature>
<keyword evidence="1" id="KW-0472">Membrane</keyword>
<evidence type="ECO:0000256" key="1">
    <source>
        <dbReference type="SAM" id="Phobius"/>
    </source>
</evidence>